<gene>
    <name evidence="2" type="ORF">GCM10010123_40510</name>
</gene>
<dbReference type="InterPro" id="IPR010928">
    <property type="entry name" value="MelC1"/>
</dbReference>
<keyword evidence="1" id="KW-0732">Signal</keyword>
<evidence type="ECO:0000313" key="2">
    <source>
        <dbReference type="EMBL" id="GGK06605.1"/>
    </source>
</evidence>
<protein>
    <submittedName>
        <fullName evidence="2">Uncharacterized protein</fullName>
    </submittedName>
</protein>
<dbReference type="Proteomes" id="UP000649739">
    <property type="component" value="Unassembled WGS sequence"/>
</dbReference>
<comment type="caution">
    <text evidence="2">The sequence shown here is derived from an EMBL/GenBank/DDBJ whole genome shotgun (WGS) entry which is preliminary data.</text>
</comment>
<dbReference type="GO" id="GO:0005507">
    <property type="term" value="F:copper ion binding"/>
    <property type="evidence" value="ECO:0007669"/>
    <property type="project" value="InterPro"/>
</dbReference>
<dbReference type="EMBL" id="BMQB01000011">
    <property type="protein sequence ID" value="GGK06605.1"/>
    <property type="molecule type" value="Genomic_DNA"/>
</dbReference>
<evidence type="ECO:0000256" key="1">
    <source>
        <dbReference type="SAM" id="SignalP"/>
    </source>
</evidence>
<sequence>MRGFTAALTTVLTAAGLAAAAAGPAAAARPVDGAFAAPATDPQPGHFREQYRGREITGWGRDEAACAFIDGVRLELYPMGANKYTSAVQAYREEQGVRAITRASVRVLGESDLTPPALPDDRCAG</sequence>
<dbReference type="GO" id="GO:0042438">
    <property type="term" value="P:melanin biosynthetic process"/>
    <property type="evidence" value="ECO:0007669"/>
    <property type="project" value="InterPro"/>
</dbReference>
<reference evidence="2" key="2">
    <citation type="submission" date="2020-09" db="EMBL/GenBank/DDBJ databases">
        <authorList>
            <person name="Sun Q."/>
            <person name="Ohkuma M."/>
        </authorList>
    </citation>
    <scope>NUCLEOTIDE SEQUENCE</scope>
    <source>
        <strain evidence="2">JCM 3090</strain>
    </source>
</reference>
<accession>A0A8J3BDD2</accession>
<reference evidence="2" key="1">
    <citation type="journal article" date="2014" name="Int. J. Syst. Evol. Microbiol.">
        <title>Complete genome sequence of Corynebacterium casei LMG S-19264T (=DSM 44701T), isolated from a smear-ripened cheese.</title>
        <authorList>
            <consortium name="US DOE Joint Genome Institute (JGI-PGF)"/>
            <person name="Walter F."/>
            <person name="Albersmeier A."/>
            <person name="Kalinowski J."/>
            <person name="Ruckert C."/>
        </authorList>
    </citation>
    <scope>NUCLEOTIDE SEQUENCE</scope>
    <source>
        <strain evidence="2">JCM 3090</strain>
    </source>
</reference>
<dbReference type="RefSeq" id="WP_189171789.1">
    <property type="nucleotide sequence ID" value="NZ_BMQB01000011.1"/>
</dbReference>
<organism evidence="2 3">
    <name type="scientific">Pilimelia anulata</name>
    <dbReference type="NCBI Taxonomy" id="53371"/>
    <lineage>
        <taxon>Bacteria</taxon>
        <taxon>Bacillati</taxon>
        <taxon>Actinomycetota</taxon>
        <taxon>Actinomycetes</taxon>
        <taxon>Micromonosporales</taxon>
        <taxon>Micromonosporaceae</taxon>
        <taxon>Pilimelia</taxon>
    </lineage>
</organism>
<name>A0A8J3BDD2_9ACTN</name>
<dbReference type="InterPro" id="IPR023199">
    <property type="entry name" value="GriE/MELC1_sf"/>
</dbReference>
<feature type="signal peptide" evidence="1">
    <location>
        <begin position="1"/>
        <end position="27"/>
    </location>
</feature>
<feature type="chain" id="PRO_5035289842" evidence="1">
    <location>
        <begin position="28"/>
        <end position="125"/>
    </location>
</feature>
<evidence type="ECO:0000313" key="3">
    <source>
        <dbReference type="Proteomes" id="UP000649739"/>
    </source>
</evidence>
<dbReference type="Gene3D" id="3.30.1880.10">
    <property type="entry name" value="protein ne1242 domain like"/>
    <property type="match status" value="1"/>
</dbReference>
<dbReference type="AlphaFoldDB" id="A0A8J3BDD2"/>
<keyword evidence="3" id="KW-1185">Reference proteome</keyword>
<dbReference type="Pfam" id="PF06236">
    <property type="entry name" value="MelC1"/>
    <property type="match status" value="1"/>
</dbReference>
<proteinExistence type="predicted"/>